<dbReference type="InParanoid" id="B3RPD9"/>
<evidence type="ECO:0000256" key="2">
    <source>
        <dbReference type="ARBA" id="ARBA00021134"/>
    </source>
</evidence>
<dbReference type="InterPro" id="IPR002877">
    <property type="entry name" value="RNA_MeTrfase_FtsJ_dom"/>
</dbReference>
<evidence type="ECO:0000256" key="6">
    <source>
        <dbReference type="ARBA" id="ARBA00049477"/>
    </source>
</evidence>
<dbReference type="STRING" id="10228.B3RPD9"/>
<dbReference type="HOGENOM" id="CLU_019427_0_0_1"/>
<evidence type="ECO:0000256" key="7">
    <source>
        <dbReference type="PROSITE-ProRule" id="PRU00946"/>
    </source>
</evidence>
<keyword evidence="3 7" id="KW-0489">Methyltransferase</keyword>
<dbReference type="Gene3D" id="3.40.50.12760">
    <property type="match status" value="2"/>
</dbReference>
<protein>
    <recommendedName>
        <fullName evidence="2">Cap-specific mRNA (nucleoside-2'-O-)-methyltransferase 2</fullName>
        <ecNumber evidence="1">2.1.1.296</ecNumber>
    </recommendedName>
</protein>
<dbReference type="EMBL" id="DS985242">
    <property type="protein sequence ID" value="EDV27618.1"/>
    <property type="molecule type" value="Genomic_DNA"/>
</dbReference>
<dbReference type="RefSeq" id="XP_002109452.1">
    <property type="nucleotide sequence ID" value="XM_002109416.1"/>
</dbReference>
<dbReference type="InterPro" id="IPR050851">
    <property type="entry name" value="mRNA_Cap_2O-Ribose_MeTrfase"/>
</dbReference>
<feature type="domain" description="Adrift-type SAM-dependent 2'-O-MTase" evidence="8">
    <location>
        <begin position="93"/>
        <end position="315"/>
    </location>
</feature>
<dbReference type="PhylomeDB" id="B3RPD9"/>
<evidence type="ECO:0000313" key="10">
    <source>
        <dbReference type="Proteomes" id="UP000009022"/>
    </source>
</evidence>
<keyword evidence="5 7" id="KW-0949">S-adenosyl-L-methionine</keyword>
<dbReference type="PROSITE" id="PS51614">
    <property type="entry name" value="SAM_MT_ADRIFT"/>
    <property type="match status" value="1"/>
</dbReference>
<dbReference type="KEGG" id="tad:TRIADDRAFT_53500"/>
<feature type="binding site" evidence="7">
    <location>
        <position position="141"/>
    </location>
    <ligand>
        <name>S-adenosyl-L-methionine</name>
        <dbReference type="ChEBI" id="CHEBI:59789"/>
    </ligand>
</feature>
<evidence type="ECO:0000256" key="1">
    <source>
        <dbReference type="ARBA" id="ARBA00012770"/>
    </source>
</evidence>
<dbReference type="Proteomes" id="UP000009022">
    <property type="component" value="Unassembled WGS sequence"/>
</dbReference>
<evidence type="ECO:0000313" key="9">
    <source>
        <dbReference type="EMBL" id="EDV27618.1"/>
    </source>
</evidence>
<evidence type="ECO:0000256" key="3">
    <source>
        <dbReference type="ARBA" id="ARBA00022603"/>
    </source>
</evidence>
<gene>
    <name evidence="9" type="ORF">TRIADDRAFT_53500</name>
</gene>
<proteinExistence type="predicted"/>
<feature type="binding site" evidence="7">
    <location>
        <position position="160"/>
    </location>
    <ligand>
        <name>S-adenosyl-L-methionine</name>
        <dbReference type="ChEBI" id="CHEBI:59789"/>
    </ligand>
</feature>
<dbReference type="GO" id="GO:0004483">
    <property type="term" value="F:methyltransferase cap1 activity"/>
    <property type="evidence" value="ECO:0000318"/>
    <property type="project" value="GO_Central"/>
</dbReference>
<accession>B3RPD9</accession>
<dbReference type="GO" id="GO:0120550">
    <property type="term" value="F:methyltransferase cap2 activity"/>
    <property type="evidence" value="ECO:0007669"/>
    <property type="project" value="UniProtKB-EC"/>
</dbReference>
<organism evidence="9 10">
    <name type="scientific">Trichoplax adhaerens</name>
    <name type="common">Trichoplax reptans</name>
    <dbReference type="NCBI Taxonomy" id="10228"/>
    <lineage>
        <taxon>Eukaryota</taxon>
        <taxon>Metazoa</taxon>
        <taxon>Placozoa</taxon>
        <taxon>Uniplacotomia</taxon>
        <taxon>Trichoplacea</taxon>
        <taxon>Trichoplacidae</taxon>
        <taxon>Trichoplax</taxon>
    </lineage>
</organism>
<dbReference type="FunCoup" id="B3RPD9">
    <property type="interactions" value="1903"/>
</dbReference>
<feature type="binding site" evidence="7">
    <location>
        <position position="228"/>
    </location>
    <ligand>
        <name>S-adenosyl-L-methionine</name>
        <dbReference type="ChEBI" id="CHEBI:59789"/>
    </ligand>
</feature>
<dbReference type="PANTHER" id="PTHR16121">
    <property type="entry name" value="CAP-SPECIFIC MRNA (NUCLEOSIDE-2'-O-)-METHYLTRANSFERASE 1-RELATED"/>
    <property type="match status" value="1"/>
</dbReference>
<dbReference type="Pfam" id="PF01728">
    <property type="entry name" value="FtsJ"/>
    <property type="match status" value="1"/>
</dbReference>
<dbReference type="GO" id="GO:0005737">
    <property type="term" value="C:cytoplasm"/>
    <property type="evidence" value="ECO:0000318"/>
    <property type="project" value="GO_Central"/>
</dbReference>
<feature type="active site" description="Proton acceptor" evidence="7">
    <location>
        <position position="268"/>
    </location>
</feature>
<keyword evidence="10" id="KW-1185">Reference proteome</keyword>
<comment type="catalytic activity">
    <reaction evidence="6">
        <text>a 5'-end (N(7)-methyl 5'-triphosphoguanosine)-(2'-O-methyl-ribonucleoside)-(ribonucleotide) in mRNA + S-adenosyl-L-methionine = a 5'-end (N(7)-methyl 5'-triphosphoguanosine)-(2'-O-methyl-ribonucleoside)-(2'-O-methyl-ribonucleotide) in mRNA + S-adenosyl-L-homocysteine + H(+)</text>
        <dbReference type="Rhea" id="RHEA:67024"/>
        <dbReference type="Rhea" id="RHEA-COMP:17169"/>
        <dbReference type="Rhea" id="RHEA-COMP:17170"/>
        <dbReference type="ChEBI" id="CHEBI:15378"/>
        <dbReference type="ChEBI" id="CHEBI:57856"/>
        <dbReference type="ChEBI" id="CHEBI:59789"/>
        <dbReference type="ChEBI" id="CHEBI:167612"/>
        <dbReference type="ChEBI" id="CHEBI:167614"/>
        <dbReference type="EC" id="2.1.1.296"/>
    </reaction>
</comment>
<dbReference type="PANTHER" id="PTHR16121:SF2">
    <property type="entry name" value="CAP-SPECIFIC MRNA (NUCLEOSIDE-2'-O-)-METHYLTRANSFERASE 2"/>
    <property type="match status" value="1"/>
</dbReference>
<dbReference type="InterPro" id="IPR029063">
    <property type="entry name" value="SAM-dependent_MTases_sf"/>
</dbReference>
<evidence type="ECO:0000256" key="4">
    <source>
        <dbReference type="ARBA" id="ARBA00022679"/>
    </source>
</evidence>
<dbReference type="EC" id="2.1.1.296" evidence="1"/>
<dbReference type="eggNOG" id="KOG3674">
    <property type="taxonomic scope" value="Eukaryota"/>
</dbReference>
<dbReference type="GO" id="GO:0005634">
    <property type="term" value="C:nucleus"/>
    <property type="evidence" value="ECO:0000318"/>
    <property type="project" value="GO_Central"/>
</dbReference>
<dbReference type="GO" id="GO:0032259">
    <property type="term" value="P:methylation"/>
    <property type="evidence" value="ECO:0007669"/>
    <property type="project" value="UniProtKB-KW"/>
</dbReference>
<dbReference type="InterPro" id="IPR025807">
    <property type="entry name" value="Adrift-typ_MeTrfase"/>
</dbReference>
<dbReference type="AlphaFoldDB" id="B3RPD9"/>
<dbReference type="GO" id="GO:0006370">
    <property type="term" value="P:7-methylguanosine mRNA capping"/>
    <property type="evidence" value="ECO:0000318"/>
    <property type="project" value="GO_Central"/>
</dbReference>
<dbReference type="OrthoDB" id="429597at2759"/>
<dbReference type="GeneID" id="6751222"/>
<keyword evidence="4 7" id="KW-0808">Transferase</keyword>
<reference evidence="9 10" key="1">
    <citation type="journal article" date="2008" name="Nature">
        <title>The Trichoplax genome and the nature of placozoans.</title>
        <authorList>
            <person name="Srivastava M."/>
            <person name="Begovic E."/>
            <person name="Chapman J."/>
            <person name="Putnam N.H."/>
            <person name="Hellsten U."/>
            <person name="Kawashima T."/>
            <person name="Kuo A."/>
            <person name="Mitros T."/>
            <person name="Salamov A."/>
            <person name="Carpenter M.L."/>
            <person name="Signorovitch A.Y."/>
            <person name="Moreno M.A."/>
            <person name="Kamm K."/>
            <person name="Grimwood J."/>
            <person name="Schmutz J."/>
            <person name="Shapiro H."/>
            <person name="Grigoriev I.V."/>
            <person name="Buss L.W."/>
            <person name="Schierwater B."/>
            <person name="Dellaporta S.L."/>
            <person name="Rokhsar D.S."/>
        </authorList>
    </citation>
    <scope>NUCLEOTIDE SEQUENCE [LARGE SCALE GENOMIC DNA]</scope>
    <source>
        <strain evidence="9 10">Grell-BS-1999</strain>
    </source>
</reference>
<dbReference type="SUPFAM" id="SSF53335">
    <property type="entry name" value="S-adenosyl-L-methionine-dependent methyltransferases"/>
    <property type="match status" value="1"/>
</dbReference>
<evidence type="ECO:0000259" key="8">
    <source>
        <dbReference type="PROSITE" id="PS51614"/>
    </source>
</evidence>
<evidence type="ECO:0000256" key="5">
    <source>
        <dbReference type="ARBA" id="ARBA00022691"/>
    </source>
</evidence>
<name>B3RPD9_TRIAD</name>
<dbReference type="CTD" id="6751222"/>
<sequence length="794" mass="91254">MAKSHTVIGNCFTKEFTLKSNHDNLYNLLTLDCDKIFTTASWSLDQFSKLEKELNEIKSRLNDYDIKVWQQHTSYTNLAHDIVFQLKQQCYPELCTQAWAKFYEILHRCNIDQRLNLQQWSDDLDLSQIPLSSLHLCEGPGAFMTSFNHYLKSHYPHLPWQWLAMTLNPYYEGNKDGSTITDNRLISKTLSHWNFGRDNSGNILHRHNMTFLVESLSQWPSIRLVTADGSIDCSDRPGQQEAIVSPILYCETLTALRILTKDGVYVLKMFTSFQHRSICLIYLLLNVFQEVKAIKPSCSKSGNSEVYIICIGYIGFNAIPKQFWDNLCANYGLEDRCISLFPLDYIPVPIIDKIYTFCQYFSTLQIDAIQRNIRLFDTLNKSNRKFISKAKKAIAKEYITRYQVYEIQPEKKIVSSVDVNLSRRDDKFKSIGSKAGSFNQRVGQTKRKWSESVNDYNIPELLKIETAPCSSRFPRNRIFREEICNLQWLHICNSCFASNELLLDVMSVRQEQSRHKQEIKTIDNYQNHSLSPTFYSNSCYKSIADILLSVTKTGNQAKYVVLSGKVQHILSNICNQSGVSDDQVKVITTSNESAPCSTYFAISSTSELISSFDSCERYIQETFKAVDIVFADFHPESIKERASQTSHNKLILSEVLLACKVLAMNGHLILTVGDLLSRFQCSVVYMLHVFFNKHLQQTLSMVSILRHDEDGTNEVDLLCFVPISLLTDEGSEFYRYIYEINNRSLGFELAVRANKKITAFVKNNSIYCGIPGSSHIRCNHLAAEVFRNLIYDEV</sequence>